<protein>
    <submittedName>
        <fullName evidence="1">Uncharacterized protein</fullName>
    </submittedName>
</protein>
<comment type="caution">
    <text evidence="1">The sequence shown here is derived from an EMBL/GenBank/DDBJ whole genome shotgun (WGS) entry which is preliminary data.</text>
</comment>
<name>A0AAV3W046_9CLOT</name>
<evidence type="ECO:0000313" key="1">
    <source>
        <dbReference type="EMBL" id="GEA30409.1"/>
    </source>
</evidence>
<keyword evidence="2" id="KW-1185">Reference proteome</keyword>
<dbReference type="Proteomes" id="UP000325212">
    <property type="component" value="Unassembled WGS sequence"/>
</dbReference>
<evidence type="ECO:0000313" key="2">
    <source>
        <dbReference type="Proteomes" id="UP000325212"/>
    </source>
</evidence>
<dbReference type="EMBL" id="BJLA01000003">
    <property type="protein sequence ID" value="GEA30409.1"/>
    <property type="molecule type" value="Genomic_DNA"/>
</dbReference>
<gene>
    <name evidence="1" type="ORF">CDIOL_13320</name>
</gene>
<organism evidence="1 2">
    <name type="scientific">Clostridium diolis</name>
    <dbReference type="NCBI Taxonomy" id="223919"/>
    <lineage>
        <taxon>Bacteria</taxon>
        <taxon>Bacillati</taxon>
        <taxon>Bacillota</taxon>
        <taxon>Clostridia</taxon>
        <taxon>Eubacteriales</taxon>
        <taxon>Clostridiaceae</taxon>
        <taxon>Clostridium</taxon>
    </lineage>
</organism>
<sequence>MKAYLDSYRIYSFKMNYIQVDQNYKNRTIKSLIIQFYLYILVNLEFNEFIF</sequence>
<accession>A0AAV3W046</accession>
<dbReference type="AlphaFoldDB" id="A0AAV3W046"/>
<proteinExistence type="predicted"/>
<reference evidence="1 2" key="1">
    <citation type="submission" date="2019-06" db="EMBL/GenBank/DDBJ databases">
        <title>Draft genome sequence of Clostridium diolis DSM 15410.</title>
        <authorList>
            <person name="Kobayashi H."/>
            <person name="Tanizawa Y."/>
            <person name="Tohno M."/>
        </authorList>
    </citation>
    <scope>NUCLEOTIDE SEQUENCE [LARGE SCALE GENOMIC DNA]</scope>
    <source>
        <strain evidence="1 2">DSM 15410</strain>
    </source>
</reference>